<comment type="subcellular location">
    <subcellularLocation>
        <location evidence="1">Cell membrane</location>
        <topology evidence="1">Multi-pass membrane protein</topology>
    </subcellularLocation>
</comment>
<organism evidence="9 10">
    <name type="scientific">Enterovibrio norvegicus FF-454</name>
    <dbReference type="NCBI Taxonomy" id="1185651"/>
    <lineage>
        <taxon>Bacteria</taxon>
        <taxon>Pseudomonadati</taxon>
        <taxon>Pseudomonadota</taxon>
        <taxon>Gammaproteobacteria</taxon>
        <taxon>Vibrionales</taxon>
        <taxon>Vibrionaceae</taxon>
        <taxon>Enterovibrio</taxon>
    </lineage>
</organism>
<feature type="transmembrane region" description="Helical" evidence="6">
    <location>
        <begin position="346"/>
        <end position="370"/>
    </location>
</feature>
<dbReference type="Pfam" id="PF02706">
    <property type="entry name" value="Wzz"/>
    <property type="match status" value="1"/>
</dbReference>
<evidence type="ECO:0000256" key="3">
    <source>
        <dbReference type="ARBA" id="ARBA00022692"/>
    </source>
</evidence>
<sequence>MTSGKQSELQYTRPNSHQEDDIDLRILFKVLLQGKSTIVACTLLFVATAAVYAINAQEWWTTKAVITTPRVADVVTFSQAVKRYQPAFDYNQFNAENNSFSDLVQPGLELDVLINERTIFERFLQAFNASKNKREFLNQSPVFVSALELLDINDDTRAYSLAVNDWLGKLIANRNDKTNNELITLSAQSVTDLSSLTLLNNYIAFINKKVTAGLIDDLRSTLQIKKNELFQQLESRELLVAQQLKLEIAKAERALKIANAAQIRRPVQNLNKEEIFAIDIGADAISEKVNVLKSLDDLSILDPNLGQIRNKLAILQRELPQIENLTLFSYLESAELPLNRDKPKRALIVVLGALLGGMFGIAIVMVRYVFRKD</sequence>
<keyword evidence="5 6" id="KW-0472">Membrane</keyword>
<dbReference type="Proteomes" id="UP000095039">
    <property type="component" value="Unassembled WGS sequence"/>
</dbReference>
<accession>A0A1E5C7C2</accession>
<dbReference type="SUPFAM" id="SSF160355">
    <property type="entry name" value="Bacterial polysaccharide co-polymerase-like"/>
    <property type="match status" value="1"/>
</dbReference>
<dbReference type="InterPro" id="IPR032807">
    <property type="entry name" value="GNVR"/>
</dbReference>
<comment type="caution">
    <text evidence="9">The sequence shown here is derived from an EMBL/GenBank/DDBJ whole genome shotgun (WGS) entry which is preliminary data.</text>
</comment>
<proteinExistence type="predicted"/>
<keyword evidence="3 6" id="KW-0812">Transmembrane</keyword>
<reference evidence="9 10" key="1">
    <citation type="journal article" date="2012" name="Science">
        <title>Ecological populations of bacteria act as socially cohesive units of antibiotic production and resistance.</title>
        <authorList>
            <person name="Cordero O.X."/>
            <person name="Wildschutte H."/>
            <person name="Kirkup B."/>
            <person name="Proehl S."/>
            <person name="Ngo L."/>
            <person name="Hussain F."/>
            <person name="Le Roux F."/>
            <person name="Mincer T."/>
            <person name="Polz M.F."/>
        </authorList>
    </citation>
    <scope>NUCLEOTIDE SEQUENCE [LARGE SCALE GENOMIC DNA]</scope>
    <source>
        <strain evidence="9 10">FF-454</strain>
    </source>
</reference>
<keyword evidence="4 6" id="KW-1133">Transmembrane helix</keyword>
<name>A0A1E5C7C2_9GAMM</name>
<protein>
    <recommendedName>
        <fullName evidence="11">Chain-length determining protein</fullName>
    </recommendedName>
</protein>
<dbReference type="InterPro" id="IPR050445">
    <property type="entry name" value="Bact_polysacc_biosynth/exp"/>
</dbReference>
<evidence type="ECO:0008006" key="11">
    <source>
        <dbReference type="Google" id="ProtNLM"/>
    </source>
</evidence>
<dbReference type="Gene3D" id="3.30.1890.10">
    <property type="entry name" value="FepE-like"/>
    <property type="match status" value="1"/>
</dbReference>
<dbReference type="PANTHER" id="PTHR32309">
    <property type="entry name" value="TYROSINE-PROTEIN KINASE"/>
    <property type="match status" value="1"/>
</dbReference>
<evidence type="ECO:0000256" key="2">
    <source>
        <dbReference type="ARBA" id="ARBA00022475"/>
    </source>
</evidence>
<evidence type="ECO:0000256" key="1">
    <source>
        <dbReference type="ARBA" id="ARBA00004651"/>
    </source>
</evidence>
<dbReference type="GO" id="GO:0005886">
    <property type="term" value="C:plasma membrane"/>
    <property type="evidence" value="ECO:0007669"/>
    <property type="project" value="UniProtKB-SubCell"/>
</dbReference>
<keyword evidence="10" id="KW-1185">Reference proteome</keyword>
<dbReference type="AlphaFoldDB" id="A0A1E5C7C2"/>
<dbReference type="EMBL" id="AJWN02000057">
    <property type="protein sequence ID" value="OEE61092.1"/>
    <property type="molecule type" value="Genomic_DNA"/>
</dbReference>
<evidence type="ECO:0000256" key="6">
    <source>
        <dbReference type="SAM" id="Phobius"/>
    </source>
</evidence>
<gene>
    <name evidence="9" type="ORF">A1OK_22030</name>
</gene>
<feature type="domain" description="Polysaccharide chain length determinant N-terminal" evidence="7">
    <location>
        <begin position="20"/>
        <end position="92"/>
    </location>
</feature>
<dbReference type="Pfam" id="PF13807">
    <property type="entry name" value="GNVR"/>
    <property type="match status" value="1"/>
</dbReference>
<feature type="domain" description="Tyrosine-protein kinase G-rich" evidence="8">
    <location>
        <begin position="332"/>
        <end position="368"/>
    </location>
</feature>
<evidence type="ECO:0000256" key="5">
    <source>
        <dbReference type="ARBA" id="ARBA00023136"/>
    </source>
</evidence>
<evidence type="ECO:0000259" key="7">
    <source>
        <dbReference type="Pfam" id="PF02706"/>
    </source>
</evidence>
<dbReference type="InterPro" id="IPR003856">
    <property type="entry name" value="LPS_length_determ_N"/>
</dbReference>
<evidence type="ECO:0000259" key="8">
    <source>
        <dbReference type="Pfam" id="PF13807"/>
    </source>
</evidence>
<dbReference type="PANTHER" id="PTHR32309:SF16">
    <property type="entry name" value="ECA POLYSACCHARIDE CHAIN LENGTH MODULATION PROTEIN"/>
    <property type="match status" value="1"/>
</dbReference>
<dbReference type="RefSeq" id="WP_016960199.1">
    <property type="nucleotide sequence ID" value="NZ_AJWN02000057.1"/>
</dbReference>
<evidence type="ECO:0000256" key="4">
    <source>
        <dbReference type="ARBA" id="ARBA00022989"/>
    </source>
</evidence>
<evidence type="ECO:0000313" key="10">
    <source>
        <dbReference type="Proteomes" id="UP000095039"/>
    </source>
</evidence>
<evidence type="ECO:0000313" key="9">
    <source>
        <dbReference type="EMBL" id="OEE61092.1"/>
    </source>
</evidence>
<keyword evidence="2" id="KW-1003">Cell membrane</keyword>
<dbReference type="GO" id="GO:0004713">
    <property type="term" value="F:protein tyrosine kinase activity"/>
    <property type="evidence" value="ECO:0007669"/>
    <property type="project" value="TreeGrafter"/>
</dbReference>